<evidence type="ECO:0000313" key="2">
    <source>
        <dbReference type="EMBL" id="KAG7459947.1"/>
    </source>
</evidence>
<reference evidence="2" key="1">
    <citation type="submission" date="2021-01" db="EMBL/GenBank/DDBJ databases">
        <authorList>
            <person name="Zahm M."/>
            <person name="Roques C."/>
            <person name="Cabau C."/>
            <person name="Klopp C."/>
            <person name="Donnadieu C."/>
            <person name="Jouanno E."/>
            <person name="Lampietro C."/>
            <person name="Louis A."/>
            <person name="Herpin A."/>
            <person name="Echchiki A."/>
            <person name="Berthelot C."/>
            <person name="Parey E."/>
            <person name="Roest-Crollius H."/>
            <person name="Braasch I."/>
            <person name="Postlethwait J."/>
            <person name="Bobe J."/>
            <person name="Montfort J."/>
            <person name="Bouchez O."/>
            <person name="Begum T."/>
            <person name="Mejri S."/>
            <person name="Adams A."/>
            <person name="Chen W.-J."/>
            <person name="Guiguen Y."/>
        </authorList>
    </citation>
    <scope>NUCLEOTIDE SEQUENCE</scope>
    <source>
        <strain evidence="2">YG-15Mar2019-1</strain>
        <tissue evidence="2">Brain</tissue>
    </source>
</reference>
<dbReference type="EMBL" id="JAFDVH010000019">
    <property type="protein sequence ID" value="KAG7459947.1"/>
    <property type="molecule type" value="Genomic_DNA"/>
</dbReference>
<dbReference type="OrthoDB" id="9326776at2759"/>
<dbReference type="AlphaFoldDB" id="A0A9D3PKF3"/>
<dbReference type="Gene3D" id="3.30.70.330">
    <property type="match status" value="1"/>
</dbReference>
<name>A0A9D3PKF3_MEGAT</name>
<keyword evidence="3" id="KW-1185">Reference proteome</keyword>
<feature type="domain" description="Poly(A)-specific ribonuclease RNA-binding" evidence="1">
    <location>
        <begin position="75"/>
        <end position="116"/>
    </location>
</feature>
<dbReference type="GO" id="GO:0046872">
    <property type="term" value="F:metal ion binding"/>
    <property type="evidence" value="ECO:0007669"/>
    <property type="project" value="InterPro"/>
</dbReference>
<dbReference type="Proteomes" id="UP001046870">
    <property type="component" value="Chromosome 19"/>
</dbReference>
<proteinExistence type="predicted"/>
<dbReference type="GO" id="GO:0006402">
    <property type="term" value="P:mRNA catabolic process"/>
    <property type="evidence" value="ECO:0007669"/>
    <property type="project" value="InterPro"/>
</dbReference>
<dbReference type="GO" id="GO:0005634">
    <property type="term" value="C:nucleus"/>
    <property type="evidence" value="ECO:0007669"/>
    <property type="project" value="InterPro"/>
</dbReference>
<dbReference type="Pfam" id="PF08675">
    <property type="entry name" value="RNA_bind"/>
    <property type="match status" value="1"/>
</dbReference>
<gene>
    <name evidence="2" type="ORF">MATL_G00216040</name>
</gene>
<accession>A0A9D3PKF3</accession>
<protein>
    <recommendedName>
        <fullName evidence="1">Poly(A)-specific ribonuclease RNA-binding domain-containing protein</fullName>
    </recommendedName>
</protein>
<evidence type="ECO:0000259" key="1">
    <source>
        <dbReference type="Pfam" id="PF08675"/>
    </source>
</evidence>
<comment type="caution">
    <text evidence="2">The sequence shown here is derived from an EMBL/GenBank/DDBJ whole genome shotgun (WGS) entry which is preliminary data.</text>
</comment>
<sequence length="159" mass="17589">MMLLDSLESFMPFKSLPSWSQHTAGYNVHHPTVLLPPAGECTDGFSCHDTPTEQLLEMGYDPCVTGLCFISMASYLGNMQVSWIDDTSAFVSLSQTDQVQITLNTSRYAESYRIQANVHLESQVDETKGCQKRAEGGWFKSNYNAAIKASPSYGSNLNT</sequence>
<organism evidence="2 3">
    <name type="scientific">Megalops atlanticus</name>
    <name type="common">Tarpon</name>
    <name type="synonym">Clupea gigantea</name>
    <dbReference type="NCBI Taxonomy" id="7932"/>
    <lineage>
        <taxon>Eukaryota</taxon>
        <taxon>Metazoa</taxon>
        <taxon>Chordata</taxon>
        <taxon>Craniata</taxon>
        <taxon>Vertebrata</taxon>
        <taxon>Euteleostomi</taxon>
        <taxon>Actinopterygii</taxon>
        <taxon>Neopterygii</taxon>
        <taxon>Teleostei</taxon>
        <taxon>Elopiformes</taxon>
        <taxon>Megalopidae</taxon>
        <taxon>Megalops</taxon>
    </lineage>
</organism>
<dbReference type="GO" id="GO:0005737">
    <property type="term" value="C:cytoplasm"/>
    <property type="evidence" value="ECO:0007669"/>
    <property type="project" value="InterPro"/>
</dbReference>
<dbReference type="InterPro" id="IPR014789">
    <property type="entry name" value="PolyA-riboNase_RNA-binding"/>
</dbReference>
<dbReference type="GO" id="GO:0003723">
    <property type="term" value="F:RNA binding"/>
    <property type="evidence" value="ECO:0007669"/>
    <property type="project" value="InterPro"/>
</dbReference>
<dbReference type="InterPro" id="IPR012677">
    <property type="entry name" value="Nucleotide-bd_a/b_plait_sf"/>
</dbReference>
<evidence type="ECO:0000313" key="3">
    <source>
        <dbReference type="Proteomes" id="UP001046870"/>
    </source>
</evidence>
<dbReference type="GO" id="GO:0004535">
    <property type="term" value="F:poly(A)-specific ribonuclease activity"/>
    <property type="evidence" value="ECO:0007669"/>
    <property type="project" value="InterPro"/>
</dbReference>